<evidence type="ECO:0000313" key="4">
    <source>
        <dbReference type="EMBL" id="ADB63401.1"/>
    </source>
</evidence>
<evidence type="ECO:0000256" key="1">
    <source>
        <dbReference type="SAM" id="MobiDB-lite"/>
    </source>
</evidence>
<dbReference type="GeneID" id="8745219"/>
<dbReference type="InterPro" id="IPR012340">
    <property type="entry name" value="NA-bd_OB-fold"/>
</dbReference>
<sequence length="134" mass="15163">MEVPDNLLCLFNAELEEKDENYIIEVPRREVAKGQIQPGEMYRAAVIQTEAVESEGQSESRDRDELGPPVEEGEQRIVDIEDVGEQGDGIARVERGYVVIVPDAEPGERVEVEIGNVRENVAFGEVMERHDYYE</sequence>
<dbReference type="Gene3D" id="2.40.50.140">
    <property type="entry name" value="Nucleic acid-binding proteins"/>
    <property type="match status" value="1"/>
</dbReference>
<name>D2S204_HALTV</name>
<gene>
    <name evidence="4" type="ordered locus">Htur_4614</name>
</gene>
<keyword evidence="4" id="KW-0614">Plasmid</keyword>
<dbReference type="KEGG" id="htu:Htur_4614"/>
<accession>D2S204</accession>
<dbReference type="EMBL" id="CP001862">
    <property type="protein sequence ID" value="ADB63401.1"/>
    <property type="molecule type" value="Genomic_DNA"/>
</dbReference>
<dbReference type="RefSeq" id="WP_012945645.1">
    <property type="nucleotide sequence ID" value="NC_013745.1"/>
</dbReference>
<dbReference type="PROSITE" id="PS50042">
    <property type="entry name" value="CNMP_BINDING_3"/>
    <property type="match status" value="1"/>
</dbReference>
<feature type="domain" description="Cyclic nucleotide-binding" evidence="2">
    <location>
        <begin position="84"/>
        <end position="126"/>
    </location>
</feature>
<dbReference type="OrthoDB" id="28569at2157"/>
<dbReference type="PROSITE" id="PS50926">
    <property type="entry name" value="TRAM"/>
    <property type="match status" value="1"/>
</dbReference>
<dbReference type="InterPro" id="IPR000595">
    <property type="entry name" value="cNMP-bd_dom"/>
</dbReference>
<evidence type="ECO:0000259" key="2">
    <source>
        <dbReference type="PROSITE" id="PS50042"/>
    </source>
</evidence>
<evidence type="ECO:0000313" key="5">
    <source>
        <dbReference type="Proteomes" id="UP000001903"/>
    </source>
</evidence>
<feature type="domain" description="TRAM" evidence="3">
    <location>
        <begin position="69"/>
        <end position="128"/>
    </location>
</feature>
<evidence type="ECO:0000259" key="3">
    <source>
        <dbReference type="PROSITE" id="PS50926"/>
    </source>
</evidence>
<dbReference type="InterPro" id="IPR002792">
    <property type="entry name" value="TRAM_dom"/>
</dbReference>
<proteinExistence type="predicted"/>
<reference evidence="4 5" key="1">
    <citation type="journal article" date="2010" name="Stand. Genomic Sci.">
        <title>Complete genome sequence of Haloterrigena turkmenica type strain (4k).</title>
        <authorList>
            <person name="Saunders E."/>
            <person name="Tindall B.J."/>
            <person name="Fahnrich R."/>
            <person name="Lapidus A."/>
            <person name="Copeland A."/>
            <person name="Del Rio T.G."/>
            <person name="Lucas S."/>
            <person name="Chen F."/>
            <person name="Tice H."/>
            <person name="Cheng J.F."/>
            <person name="Han C."/>
            <person name="Detter J.C."/>
            <person name="Bruce D."/>
            <person name="Goodwin L."/>
            <person name="Chain P."/>
            <person name="Pitluck S."/>
            <person name="Pati A."/>
            <person name="Ivanova N."/>
            <person name="Mavromatis K."/>
            <person name="Chen A."/>
            <person name="Palaniappan K."/>
            <person name="Land M."/>
            <person name="Hauser L."/>
            <person name="Chang Y.J."/>
            <person name="Jeffries C.D."/>
            <person name="Brettin T."/>
            <person name="Rohde M."/>
            <person name="Goker M."/>
            <person name="Bristow J."/>
            <person name="Eisen J.A."/>
            <person name="Markowitz V."/>
            <person name="Hugenholtz P."/>
            <person name="Klenk H.P."/>
            <person name="Kyrpides N.C."/>
        </authorList>
    </citation>
    <scope>NUCLEOTIDE SEQUENCE [LARGE SCALE GENOMIC DNA]</scope>
    <source>
        <strain evidence="5">ATCC 51198 / DSM 5511 / JCM 9101 / NCIMB 13204 / VKM B-1734 / 4k</strain>
    </source>
</reference>
<keyword evidence="5" id="KW-1185">Reference proteome</keyword>
<protein>
    <submittedName>
        <fullName evidence="4">Cyclic nucleotide-binding protein</fullName>
    </submittedName>
</protein>
<feature type="region of interest" description="Disordered" evidence="1">
    <location>
        <begin position="49"/>
        <end position="83"/>
    </location>
</feature>
<dbReference type="SUPFAM" id="SSF50249">
    <property type="entry name" value="Nucleic acid-binding proteins"/>
    <property type="match status" value="1"/>
</dbReference>
<organism evidence="4 5">
    <name type="scientific">Haloterrigena turkmenica (strain ATCC 51198 / DSM 5511 / JCM 9101 / NCIMB 13204 / VKM B-1734 / 4k)</name>
    <name type="common">Halococcus turkmenicus</name>
    <dbReference type="NCBI Taxonomy" id="543526"/>
    <lineage>
        <taxon>Archaea</taxon>
        <taxon>Methanobacteriati</taxon>
        <taxon>Methanobacteriota</taxon>
        <taxon>Stenosarchaea group</taxon>
        <taxon>Halobacteria</taxon>
        <taxon>Halobacteriales</taxon>
        <taxon>Natrialbaceae</taxon>
        <taxon>Haloterrigena</taxon>
    </lineage>
</organism>
<dbReference type="Pfam" id="PF01938">
    <property type="entry name" value="TRAM"/>
    <property type="match status" value="1"/>
</dbReference>
<geneLocation type="plasmid" evidence="4 5">
    <name>pHTUR02</name>
</geneLocation>
<dbReference type="Proteomes" id="UP000001903">
    <property type="component" value="Plasmid pHTUR02"/>
</dbReference>
<dbReference type="HOGENOM" id="CLU_121271_0_0_2"/>
<dbReference type="AlphaFoldDB" id="D2S204"/>